<dbReference type="InterPro" id="IPR051541">
    <property type="entry name" value="PTS_SugarTrans_NitroReg"/>
</dbReference>
<comment type="caution">
    <text evidence="2">The sequence shown here is derived from an EMBL/GenBank/DDBJ whole genome shotgun (WGS) entry which is preliminary data.</text>
</comment>
<protein>
    <submittedName>
        <fullName evidence="2">Transcriptional regulator</fullName>
    </submittedName>
</protein>
<dbReference type="PROSITE" id="PS51094">
    <property type="entry name" value="PTS_EIIA_TYPE_2"/>
    <property type="match status" value="1"/>
</dbReference>
<dbReference type="Pfam" id="PF00359">
    <property type="entry name" value="PTS_EIIA_2"/>
    <property type="match status" value="1"/>
</dbReference>
<dbReference type="RefSeq" id="WP_069907566.1">
    <property type="nucleotide sequence ID" value="NZ_LAJE02000002.1"/>
</dbReference>
<dbReference type="CDD" id="cd00211">
    <property type="entry name" value="PTS_IIA_fru"/>
    <property type="match status" value="1"/>
</dbReference>
<evidence type="ECO:0000313" key="3">
    <source>
        <dbReference type="Proteomes" id="UP000095463"/>
    </source>
</evidence>
<dbReference type="SUPFAM" id="SSF55804">
    <property type="entry name" value="Phoshotransferase/anion transport protein"/>
    <property type="match status" value="1"/>
</dbReference>
<dbReference type="PROSITE" id="PS00372">
    <property type="entry name" value="PTS_EIIA_TYPE_2_HIS"/>
    <property type="match status" value="1"/>
</dbReference>
<dbReference type="EMBL" id="LAJE02000002">
    <property type="protein sequence ID" value="OEO33303.1"/>
    <property type="molecule type" value="Genomic_DNA"/>
</dbReference>
<dbReference type="OrthoDB" id="95460at2"/>
<proteinExistence type="predicted"/>
<reference evidence="2 3" key="1">
    <citation type="journal article" date="2015" name="Genome Announc.">
        <title>Genome Assemblies of Three Soil-Associated Devosia species: D. insulae, D. limi, and D. soli.</title>
        <authorList>
            <person name="Hassan Y.I."/>
            <person name="Lepp D."/>
            <person name="Zhou T."/>
        </authorList>
    </citation>
    <scope>NUCLEOTIDE SEQUENCE [LARGE SCALE GENOMIC DNA]</scope>
    <source>
        <strain evidence="2 3">DS-56</strain>
    </source>
</reference>
<dbReference type="PANTHER" id="PTHR47738">
    <property type="entry name" value="PTS SYSTEM FRUCTOSE-LIKE EIIA COMPONENT-RELATED"/>
    <property type="match status" value="1"/>
</dbReference>
<sequence>MELADILSEDSVIVCSGNKTKLDVLRRLSERAAKISGQDAATIFEAVNDREQLGSTGLGNGIAIPHGKFAGLGSVTAVFAKLEQPVEFESVDDQPVDLVMLLLAPMGAGADHLKALARVARILRTDAVVARLRRSEDAGELYGILTQPLETTRAA</sequence>
<feature type="domain" description="PTS EIIA type-2" evidence="1">
    <location>
        <begin position="5"/>
        <end position="148"/>
    </location>
</feature>
<dbReference type="InterPro" id="IPR016152">
    <property type="entry name" value="PTrfase/Anion_transptr"/>
</dbReference>
<dbReference type="AlphaFoldDB" id="A0A1E5XXL7"/>
<evidence type="ECO:0000313" key="2">
    <source>
        <dbReference type="EMBL" id="OEO33303.1"/>
    </source>
</evidence>
<dbReference type="InterPro" id="IPR002178">
    <property type="entry name" value="PTS_EIIA_type-2_dom"/>
</dbReference>
<evidence type="ECO:0000259" key="1">
    <source>
        <dbReference type="PROSITE" id="PS51094"/>
    </source>
</evidence>
<accession>A0A1E5XXL7</accession>
<name>A0A1E5XXL7_9HYPH</name>
<dbReference type="GO" id="GO:0030295">
    <property type="term" value="F:protein kinase activator activity"/>
    <property type="evidence" value="ECO:0007669"/>
    <property type="project" value="TreeGrafter"/>
</dbReference>
<organism evidence="2 3">
    <name type="scientific">Devosia insulae DS-56</name>
    <dbReference type="NCBI Taxonomy" id="1116389"/>
    <lineage>
        <taxon>Bacteria</taxon>
        <taxon>Pseudomonadati</taxon>
        <taxon>Pseudomonadota</taxon>
        <taxon>Alphaproteobacteria</taxon>
        <taxon>Hyphomicrobiales</taxon>
        <taxon>Devosiaceae</taxon>
        <taxon>Devosia</taxon>
    </lineage>
</organism>
<gene>
    <name evidence="2" type="ORF">VW23_000520</name>
</gene>
<keyword evidence="3" id="KW-1185">Reference proteome</keyword>
<dbReference type="Gene3D" id="3.40.930.10">
    <property type="entry name" value="Mannitol-specific EII, Chain A"/>
    <property type="match status" value="1"/>
</dbReference>
<dbReference type="PANTHER" id="PTHR47738:SF1">
    <property type="entry name" value="NITROGEN REGULATORY PROTEIN"/>
    <property type="match status" value="1"/>
</dbReference>
<dbReference type="Proteomes" id="UP000095463">
    <property type="component" value="Unassembled WGS sequence"/>
</dbReference>